<feature type="domain" description="ABC3 transporter permease C-terminal" evidence="9">
    <location>
        <begin position="273"/>
        <end position="406"/>
    </location>
</feature>
<comment type="subcellular location">
    <subcellularLocation>
        <location evidence="1">Cell membrane</location>
        <topology evidence="1">Multi-pass membrane protein</topology>
    </subcellularLocation>
</comment>
<reference evidence="11 12" key="2">
    <citation type="journal article" date="2012" name="Int. J. Syst. Evol. Microbiol.">
        <title>Magnetococcus marinus gen. nov., sp. nov., a marine, magnetotactic bacterium that represents a novel lineage (Magnetococcaceae fam. nov.; Magnetococcales ord. nov.) at the base of the Alphaproteobacteria.</title>
        <authorList>
            <person name="Bazylinski D.A."/>
            <person name="Williams T.J."/>
            <person name="Lefevre C.T."/>
            <person name="Berg R.J."/>
            <person name="Zhang C.L."/>
            <person name="Bowser S.S."/>
            <person name="Dean A.J."/>
            <person name="Beveridge T.J."/>
        </authorList>
    </citation>
    <scope>NUCLEOTIDE SEQUENCE [LARGE SCALE GENOMIC DNA]</scope>
    <source>
        <strain evidence="12">ATCC BAA-1437 / JCM 17883 / MC-1</strain>
    </source>
</reference>
<dbReference type="InterPro" id="IPR025857">
    <property type="entry name" value="MacB_PCD"/>
</dbReference>
<keyword evidence="11" id="KW-0449">Lipoprotein</keyword>
<organism evidence="11 12">
    <name type="scientific">Magnetococcus marinus (strain ATCC BAA-1437 / JCM 17883 / MC-1)</name>
    <dbReference type="NCBI Taxonomy" id="156889"/>
    <lineage>
        <taxon>Bacteria</taxon>
        <taxon>Pseudomonadati</taxon>
        <taxon>Pseudomonadota</taxon>
        <taxon>Magnetococcia</taxon>
        <taxon>Magnetococcales</taxon>
        <taxon>Magnetococcaceae</taxon>
        <taxon>Magnetococcus</taxon>
    </lineage>
</organism>
<keyword evidence="6 8" id="KW-1133">Transmembrane helix</keyword>
<reference evidence="12" key="1">
    <citation type="journal article" date="2009" name="Appl. Environ. Microbiol.">
        <title>Complete genome sequence of the chemolithoautotrophic marine magnetotactic coccus strain MC-1.</title>
        <authorList>
            <person name="Schubbe S."/>
            <person name="Williams T.J."/>
            <person name="Xie G."/>
            <person name="Kiss H.E."/>
            <person name="Brettin T.S."/>
            <person name="Martinez D."/>
            <person name="Ross C.A."/>
            <person name="Schuler D."/>
            <person name="Cox B.L."/>
            <person name="Nealson K.H."/>
            <person name="Bazylinski D.A."/>
        </authorList>
    </citation>
    <scope>NUCLEOTIDE SEQUENCE [LARGE SCALE GENOMIC DNA]</scope>
    <source>
        <strain evidence="12">ATCC BAA-1437 / JCM 17883 / MC-1</strain>
    </source>
</reference>
<keyword evidence="4" id="KW-1003">Cell membrane</keyword>
<evidence type="ECO:0000259" key="10">
    <source>
        <dbReference type="Pfam" id="PF12704"/>
    </source>
</evidence>
<evidence type="ECO:0000256" key="7">
    <source>
        <dbReference type="ARBA" id="ARBA00023136"/>
    </source>
</evidence>
<dbReference type="GO" id="GO:0098797">
    <property type="term" value="C:plasma membrane protein complex"/>
    <property type="evidence" value="ECO:0007669"/>
    <property type="project" value="TreeGrafter"/>
</dbReference>
<evidence type="ECO:0000259" key="9">
    <source>
        <dbReference type="Pfam" id="PF02687"/>
    </source>
</evidence>
<evidence type="ECO:0000256" key="3">
    <source>
        <dbReference type="ARBA" id="ARBA00022448"/>
    </source>
</evidence>
<evidence type="ECO:0000256" key="1">
    <source>
        <dbReference type="ARBA" id="ARBA00004651"/>
    </source>
</evidence>
<keyword evidence="5 8" id="KW-0812">Transmembrane</keyword>
<feature type="domain" description="MacB-like periplasmic core" evidence="10">
    <location>
        <begin position="27"/>
        <end position="241"/>
    </location>
</feature>
<evidence type="ECO:0000313" key="11">
    <source>
        <dbReference type="EMBL" id="ABK43551.1"/>
    </source>
</evidence>
<name>A0L6F8_MAGMM</name>
<evidence type="ECO:0000313" key="12">
    <source>
        <dbReference type="Proteomes" id="UP000002586"/>
    </source>
</evidence>
<evidence type="ECO:0000256" key="8">
    <source>
        <dbReference type="SAM" id="Phobius"/>
    </source>
</evidence>
<dbReference type="NCBIfam" id="TIGR02212">
    <property type="entry name" value="lolCE"/>
    <property type="match status" value="1"/>
</dbReference>
<dbReference type="InterPro" id="IPR003838">
    <property type="entry name" value="ABC3_permease_C"/>
</dbReference>
<dbReference type="PANTHER" id="PTHR30489:SF0">
    <property type="entry name" value="LIPOPROTEIN-RELEASING SYSTEM TRANSMEMBRANE PROTEIN LOLE"/>
    <property type="match status" value="1"/>
</dbReference>
<dbReference type="InterPro" id="IPR011925">
    <property type="entry name" value="LolCE_TM"/>
</dbReference>
<dbReference type="EMBL" id="CP000471">
    <property type="protein sequence ID" value="ABK43551.1"/>
    <property type="molecule type" value="Genomic_DNA"/>
</dbReference>
<dbReference type="Pfam" id="PF02687">
    <property type="entry name" value="FtsX"/>
    <property type="match status" value="1"/>
</dbReference>
<keyword evidence="3" id="KW-0813">Transport</keyword>
<dbReference type="OrthoDB" id="9808461at2"/>
<comment type="similarity">
    <text evidence="2">Belongs to the ABC-4 integral membrane protein family. LolC/E subfamily.</text>
</comment>
<dbReference type="InterPro" id="IPR051447">
    <property type="entry name" value="Lipoprotein-release_system"/>
</dbReference>
<protein>
    <submittedName>
        <fullName evidence="11">Lipoprotein releasing system, transmembrane protein, LolC/E family</fullName>
    </submittedName>
</protein>
<dbReference type="GO" id="GO:0042953">
    <property type="term" value="P:lipoprotein transport"/>
    <property type="evidence" value="ECO:0007669"/>
    <property type="project" value="InterPro"/>
</dbReference>
<dbReference type="GO" id="GO:0044874">
    <property type="term" value="P:lipoprotein localization to outer membrane"/>
    <property type="evidence" value="ECO:0007669"/>
    <property type="project" value="TreeGrafter"/>
</dbReference>
<evidence type="ECO:0000256" key="4">
    <source>
        <dbReference type="ARBA" id="ARBA00022475"/>
    </source>
</evidence>
<sequence precursor="true">MFSSFEWRVGLRYLRAKRSQRFISAITALSVAGIALGVAALIVVLAVMTGFQGELQRQILGVVSHVVVQSYGGSMEDVEGVLRKVQSRPNVTGAAPFVLANALIYNGGQAYGIALRGVDPEREKGVSNLHVNMVRGDVAAMAGFGVVLGESLARNLGVGLNDRITLMVPKGNVTPAGTVPRVKRFRVAGIFDSGMHEYDTNLAYIHINDAQKLLRLGESVTGIEVKTPHPDLAMGVRQDLEKQLSGHFWIRDWMQMNRNFFNAIKLEKATMFVILSLVVLVAAFNIISSLIMVVMEKGKDIAILKTMGARSHSIMAIFLINGGIIGVGGTLAGLALGLVLAENLERTIGWIERTFGLQILHGDVYFIDKLPAQVLPSDLFWITVISLSISLLSTLYPAWRASRVDPVEALRYE</sequence>
<keyword evidence="7 8" id="KW-0472">Membrane</keyword>
<feature type="transmembrane region" description="Helical" evidence="8">
    <location>
        <begin position="271"/>
        <end position="295"/>
    </location>
</feature>
<feature type="transmembrane region" description="Helical" evidence="8">
    <location>
        <begin position="21"/>
        <end position="48"/>
    </location>
</feature>
<proteinExistence type="inferred from homology"/>
<dbReference type="STRING" id="156889.Mmc1_1033"/>
<dbReference type="AlphaFoldDB" id="A0L6F8"/>
<dbReference type="Pfam" id="PF12704">
    <property type="entry name" value="MacB_PCD"/>
    <property type="match status" value="1"/>
</dbReference>
<dbReference type="HOGENOM" id="CLU_000604_8_1_5"/>
<feature type="transmembrane region" description="Helical" evidence="8">
    <location>
        <begin position="316"/>
        <end position="340"/>
    </location>
</feature>
<dbReference type="PANTHER" id="PTHR30489">
    <property type="entry name" value="LIPOPROTEIN-RELEASING SYSTEM TRANSMEMBRANE PROTEIN LOLE"/>
    <property type="match status" value="1"/>
</dbReference>
<gene>
    <name evidence="11" type="ordered locus">Mmc1_1033</name>
</gene>
<feature type="transmembrane region" description="Helical" evidence="8">
    <location>
        <begin position="379"/>
        <end position="399"/>
    </location>
</feature>
<dbReference type="eggNOG" id="COG4591">
    <property type="taxonomic scope" value="Bacteria"/>
</dbReference>
<dbReference type="RefSeq" id="WP_011712708.1">
    <property type="nucleotide sequence ID" value="NC_008576.1"/>
</dbReference>
<accession>A0L6F8</accession>
<keyword evidence="12" id="KW-1185">Reference proteome</keyword>
<evidence type="ECO:0000256" key="6">
    <source>
        <dbReference type="ARBA" id="ARBA00022989"/>
    </source>
</evidence>
<dbReference type="Proteomes" id="UP000002586">
    <property type="component" value="Chromosome"/>
</dbReference>
<evidence type="ECO:0000256" key="5">
    <source>
        <dbReference type="ARBA" id="ARBA00022692"/>
    </source>
</evidence>
<dbReference type="KEGG" id="mgm:Mmc1_1033"/>
<evidence type="ECO:0000256" key="2">
    <source>
        <dbReference type="ARBA" id="ARBA00005236"/>
    </source>
</evidence>